<dbReference type="Pfam" id="PF08686">
    <property type="entry name" value="PLAC"/>
    <property type="match status" value="1"/>
</dbReference>
<comment type="subcellular location">
    <subcellularLocation>
        <location evidence="1">Secreted</location>
    </subcellularLocation>
</comment>
<dbReference type="FunFam" id="2.20.100.10:FF:000005">
    <property type="entry name" value="ADAM metallopeptidase with thrombospondin type 1 motif 9"/>
    <property type="match status" value="1"/>
</dbReference>
<dbReference type="PROSITE" id="PS50092">
    <property type="entry name" value="TSP1"/>
    <property type="match status" value="2"/>
</dbReference>
<dbReference type="KEGG" id="hazt:108677777"/>
<dbReference type="AlphaFoldDB" id="A0A8B7P6N7"/>
<dbReference type="PANTHER" id="PTHR13723:SF281">
    <property type="entry name" value="PAPILIN"/>
    <property type="match status" value="1"/>
</dbReference>
<dbReference type="RefSeq" id="XP_018021547.2">
    <property type="nucleotide sequence ID" value="XM_018166058.2"/>
</dbReference>
<proteinExistence type="predicted"/>
<dbReference type="InterPro" id="IPR050439">
    <property type="entry name" value="ADAMTS_ADAMTS-like"/>
</dbReference>
<name>A0A8B7P6N7_HYAAZ</name>
<accession>A0A8B7P6N7</accession>
<evidence type="ECO:0000256" key="2">
    <source>
        <dbReference type="ARBA" id="ARBA00022525"/>
    </source>
</evidence>
<keyword evidence="8" id="KW-0378">Hydrolase</keyword>
<dbReference type="InterPro" id="IPR010909">
    <property type="entry name" value="PLAC"/>
</dbReference>
<evidence type="ECO:0000259" key="6">
    <source>
        <dbReference type="PROSITE" id="PS50900"/>
    </source>
</evidence>
<feature type="compositionally biased region" description="Gly residues" evidence="5">
    <location>
        <begin position="169"/>
        <end position="181"/>
    </location>
</feature>
<organism evidence="7 8">
    <name type="scientific">Hyalella azteca</name>
    <name type="common">Amphipod</name>
    <dbReference type="NCBI Taxonomy" id="294128"/>
    <lineage>
        <taxon>Eukaryota</taxon>
        <taxon>Metazoa</taxon>
        <taxon>Ecdysozoa</taxon>
        <taxon>Arthropoda</taxon>
        <taxon>Crustacea</taxon>
        <taxon>Multicrustacea</taxon>
        <taxon>Malacostraca</taxon>
        <taxon>Eumalacostraca</taxon>
        <taxon>Peracarida</taxon>
        <taxon>Amphipoda</taxon>
        <taxon>Senticaudata</taxon>
        <taxon>Talitrida</taxon>
        <taxon>Talitroidea</taxon>
        <taxon>Hyalellidae</taxon>
        <taxon>Hyalella</taxon>
    </lineage>
</organism>
<keyword evidence="8" id="KW-0482">Metalloprotease</keyword>
<dbReference type="GO" id="GO:0005576">
    <property type="term" value="C:extracellular region"/>
    <property type="evidence" value="ECO:0007669"/>
    <property type="project" value="UniProtKB-SubCell"/>
</dbReference>
<dbReference type="GO" id="GO:0004222">
    <property type="term" value="F:metalloendopeptidase activity"/>
    <property type="evidence" value="ECO:0007669"/>
    <property type="project" value="TreeGrafter"/>
</dbReference>
<dbReference type="Pfam" id="PF19030">
    <property type="entry name" value="TSP1_ADAMTS"/>
    <property type="match status" value="2"/>
</dbReference>
<evidence type="ECO:0000313" key="8">
    <source>
        <dbReference type="RefSeq" id="XP_018021547.2"/>
    </source>
</evidence>
<evidence type="ECO:0000256" key="5">
    <source>
        <dbReference type="SAM" id="MobiDB-lite"/>
    </source>
</evidence>
<dbReference type="GO" id="GO:0030198">
    <property type="term" value="P:extracellular matrix organization"/>
    <property type="evidence" value="ECO:0007669"/>
    <property type="project" value="TreeGrafter"/>
</dbReference>
<dbReference type="SMART" id="SM00209">
    <property type="entry name" value="TSP1"/>
    <property type="match status" value="1"/>
</dbReference>
<evidence type="ECO:0000256" key="1">
    <source>
        <dbReference type="ARBA" id="ARBA00004613"/>
    </source>
</evidence>
<gene>
    <name evidence="8" type="primary">LOC108677777</name>
</gene>
<keyword evidence="3" id="KW-0732">Signal</keyword>
<protein>
    <submittedName>
        <fullName evidence="8">A disintegrin and metalloproteinase with thrombospondin motifs 20</fullName>
    </submittedName>
</protein>
<keyword evidence="4" id="KW-0677">Repeat</keyword>
<dbReference type="GO" id="GO:0031012">
    <property type="term" value="C:extracellular matrix"/>
    <property type="evidence" value="ECO:0007669"/>
    <property type="project" value="TreeGrafter"/>
</dbReference>
<dbReference type="PROSITE" id="PS50900">
    <property type="entry name" value="PLAC"/>
    <property type="match status" value="1"/>
</dbReference>
<evidence type="ECO:0000256" key="4">
    <source>
        <dbReference type="ARBA" id="ARBA00022737"/>
    </source>
</evidence>
<evidence type="ECO:0000313" key="7">
    <source>
        <dbReference type="Proteomes" id="UP000694843"/>
    </source>
</evidence>
<sequence>MSYKWVACAGQWGACRGECGAGRKTRPVVCVIEDAPGKWRVLPDDACTSGRRPASDRGCQLPPCRPQWYLSAWSQCSATCGGGVMRRQTRCLSPSSLQVSTECSLLTRPASRQSCNLQSCAPAPSVVANVRLPDGSPLVPQLPSPDAAEGSGGDHDLSAILPGRALTPDGGGRSTTSGGGSRIATSGGRVATSGGRVVTSDVGGRTATLGSRVVTSPDSDRAVAFDATEYRKRPMVIALGDDSAAPKPDPAAQDPEATGCVDRMKNCHLVFRARLCRLRYYNKLCCQTCQKSSPIT</sequence>
<dbReference type="GeneID" id="108677777"/>
<dbReference type="PANTHER" id="PTHR13723">
    <property type="entry name" value="ADAMTS A DISINTEGRIN AND METALLOPROTEASE WITH THROMBOSPONDIN MOTIFS PROTEASE"/>
    <property type="match status" value="1"/>
</dbReference>
<dbReference type="InterPro" id="IPR000884">
    <property type="entry name" value="TSP1_rpt"/>
</dbReference>
<keyword evidence="8" id="KW-0645">Protease</keyword>
<dbReference type="InterPro" id="IPR036383">
    <property type="entry name" value="TSP1_rpt_sf"/>
</dbReference>
<keyword evidence="2" id="KW-0964">Secreted</keyword>
<dbReference type="Gene3D" id="2.20.100.10">
    <property type="entry name" value="Thrombospondin type-1 (TSP1) repeat"/>
    <property type="match status" value="1"/>
</dbReference>
<dbReference type="GO" id="GO:0006508">
    <property type="term" value="P:proteolysis"/>
    <property type="evidence" value="ECO:0007669"/>
    <property type="project" value="TreeGrafter"/>
</dbReference>
<keyword evidence="7" id="KW-1185">Reference proteome</keyword>
<dbReference type="Proteomes" id="UP000694843">
    <property type="component" value="Unplaced"/>
</dbReference>
<feature type="region of interest" description="Disordered" evidence="5">
    <location>
        <begin position="132"/>
        <end position="203"/>
    </location>
</feature>
<reference evidence="8" key="1">
    <citation type="submission" date="2025-08" db="UniProtKB">
        <authorList>
            <consortium name="RefSeq"/>
        </authorList>
    </citation>
    <scope>IDENTIFICATION</scope>
    <source>
        <tissue evidence="8">Whole organism</tissue>
    </source>
</reference>
<evidence type="ECO:0000256" key="3">
    <source>
        <dbReference type="ARBA" id="ARBA00022729"/>
    </source>
</evidence>
<feature type="domain" description="PLAC" evidence="6">
    <location>
        <begin position="256"/>
        <end position="293"/>
    </location>
</feature>
<dbReference type="SUPFAM" id="SSF82895">
    <property type="entry name" value="TSP-1 type 1 repeat"/>
    <property type="match status" value="2"/>
</dbReference>
<dbReference type="OrthoDB" id="5948003at2759"/>